<feature type="non-terminal residue" evidence="1">
    <location>
        <position position="1"/>
    </location>
</feature>
<accession>A0A367IRZ4</accession>
<evidence type="ECO:0000313" key="2">
    <source>
        <dbReference type="Proteomes" id="UP000252139"/>
    </source>
</evidence>
<feature type="non-terminal residue" evidence="1">
    <location>
        <position position="51"/>
    </location>
</feature>
<protein>
    <submittedName>
        <fullName evidence="1">Uncharacterized protein</fullName>
    </submittedName>
</protein>
<proteinExistence type="predicted"/>
<keyword evidence="2" id="KW-1185">Reference proteome</keyword>
<dbReference type="Proteomes" id="UP000252139">
    <property type="component" value="Unassembled WGS sequence"/>
</dbReference>
<comment type="caution">
    <text evidence="1">The sequence shown here is derived from an EMBL/GenBank/DDBJ whole genome shotgun (WGS) entry which is preliminary data.</text>
</comment>
<sequence>PSLKLSLITGNSCPVTPWKPVTRFTTSSVMSVPERVLHLIFLVLTSITISF</sequence>
<evidence type="ECO:0000313" key="1">
    <source>
        <dbReference type="EMBL" id="RCH80261.1"/>
    </source>
</evidence>
<dbReference type="AlphaFoldDB" id="A0A367IRZ4"/>
<name>A0A367IRZ4_RHIAZ</name>
<gene>
    <name evidence="1" type="ORF">CU097_000960</name>
</gene>
<dbReference type="EMBL" id="PJQL01004010">
    <property type="protein sequence ID" value="RCH80261.1"/>
    <property type="molecule type" value="Genomic_DNA"/>
</dbReference>
<reference evidence="1 2" key="1">
    <citation type="journal article" date="2018" name="G3 (Bethesda)">
        <title>Phylogenetic and Phylogenomic Definition of Rhizopus Species.</title>
        <authorList>
            <person name="Gryganskyi A.P."/>
            <person name="Golan J."/>
            <person name="Dolatabadi S."/>
            <person name="Mondo S."/>
            <person name="Robb S."/>
            <person name="Idnurm A."/>
            <person name="Muszewska A."/>
            <person name="Steczkiewicz K."/>
            <person name="Masonjones S."/>
            <person name="Liao H.L."/>
            <person name="Gajdeczka M.T."/>
            <person name="Anike F."/>
            <person name="Vuek A."/>
            <person name="Anishchenko I.M."/>
            <person name="Voigt K."/>
            <person name="de Hoog G.S."/>
            <person name="Smith M.E."/>
            <person name="Heitman J."/>
            <person name="Vilgalys R."/>
            <person name="Stajich J.E."/>
        </authorList>
    </citation>
    <scope>NUCLEOTIDE SEQUENCE [LARGE SCALE GENOMIC DNA]</scope>
    <source>
        <strain evidence="1 2">CBS 357.93</strain>
    </source>
</reference>
<organism evidence="1 2">
    <name type="scientific">Rhizopus azygosporus</name>
    <name type="common">Rhizopus microsporus var. azygosporus</name>
    <dbReference type="NCBI Taxonomy" id="86630"/>
    <lineage>
        <taxon>Eukaryota</taxon>
        <taxon>Fungi</taxon>
        <taxon>Fungi incertae sedis</taxon>
        <taxon>Mucoromycota</taxon>
        <taxon>Mucoromycotina</taxon>
        <taxon>Mucoromycetes</taxon>
        <taxon>Mucorales</taxon>
        <taxon>Mucorineae</taxon>
        <taxon>Rhizopodaceae</taxon>
        <taxon>Rhizopus</taxon>
    </lineage>
</organism>